<reference evidence="2" key="2">
    <citation type="journal article" date="2022" name="Res Sq">
        <title>Comparative Genomics Reveals Insights into the Divergent Evolution of Astigmatic Mites and Household Pest Adaptations.</title>
        <authorList>
            <person name="Xiong Q."/>
            <person name="Wan A.T.-Y."/>
            <person name="Liu X.-Y."/>
            <person name="Fung C.S.-H."/>
            <person name="Xiao X."/>
            <person name="Malainual N."/>
            <person name="Hou J."/>
            <person name="Wang L."/>
            <person name="Wang M."/>
            <person name="Yang K."/>
            <person name="Cui Y."/>
            <person name="Leung E."/>
            <person name="Nong W."/>
            <person name="Shin S.-K."/>
            <person name="Au S."/>
            <person name="Jeong K.Y."/>
            <person name="Chew F.T."/>
            <person name="Hui J."/>
            <person name="Leung T.F."/>
            <person name="Tungtrongchitr A."/>
            <person name="Zhong N."/>
            <person name="Liu Z."/>
            <person name="Tsui S."/>
        </authorList>
    </citation>
    <scope>NUCLEOTIDE SEQUENCE</scope>
    <source>
        <strain evidence="2">Derf</strain>
        <tissue evidence="2">Whole organism</tissue>
    </source>
</reference>
<name>A0A922LD10_DERFA</name>
<proteinExistence type="predicted"/>
<keyword evidence="3" id="KW-1185">Reference proteome</keyword>
<dbReference type="AlphaFoldDB" id="A0A922LD10"/>
<gene>
    <name evidence="2" type="ORF">DERF_001540</name>
</gene>
<feature type="region of interest" description="Disordered" evidence="1">
    <location>
        <begin position="97"/>
        <end position="122"/>
    </location>
</feature>
<reference evidence="2" key="1">
    <citation type="submission" date="2013-05" db="EMBL/GenBank/DDBJ databases">
        <authorList>
            <person name="Yim A.K.Y."/>
            <person name="Chan T.F."/>
            <person name="Ji K.M."/>
            <person name="Liu X.Y."/>
            <person name="Zhou J.W."/>
            <person name="Li R.Q."/>
            <person name="Yang K.Y."/>
            <person name="Li J."/>
            <person name="Li M."/>
            <person name="Law P.T.W."/>
            <person name="Wu Y.L."/>
            <person name="Cai Z.L."/>
            <person name="Qin H."/>
            <person name="Bao Y."/>
            <person name="Leung R.K.K."/>
            <person name="Ng P.K.S."/>
            <person name="Zou J."/>
            <person name="Zhong X.J."/>
            <person name="Ran P.X."/>
            <person name="Zhong N.S."/>
            <person name="Liu Z.G."/>
            <person name="Tsui S.K.W."/>
        </authorList>
    </citation>
    <scope>NUCLEOTIDE SEQUENCE</scope>
    <source>
        <strain evidence="2">Derf</strain>
        <tissue evidence="2">Whole organism</tissue>
    </source>
</reference>
<dbReference type="Proteomes" id="UP000790347">
    <property type="component" value="Unassembled WGS sequence"/>
</dbReference>
<accession>A0A922LD10</accession>
<dbReference type="EMBL" id="ASGP02000001">
    <property type="protein sequence ID" value="KAH9527530.1"/>
    <property type="molecule type" value="Genomic_DNA"/>
</dbReference>
<comment type="caution">
    <text evidence="2">The sequence shown here is derived from an EMBL/GenBank/DDBJ whole genome shotgun (WGS) entry which is preliminary data.</text>
</comment>
<evidence type="ECO:0000256" key="1">
    <source>
        <dbReference type="SAM" id="MobiDB-lite"/>
    </source>
</evidence>
<sequence length="122" mass="14076">MIKEFNLDHIDDDDDDHLVESDLIIFDYDDDDDCDKKSDNLFILYCRQFLIIDLNDHHGKLVSLRLHYNSNPLEMTAIQTRMSIIIVDIIENEKKTSAPYEFGSKSSSSSSTSFGTKKLYSC</sequence>
<evidence type="ECO:0000313" key="3">
    <source>
        <dbReference type="Proteomes" id="UP000790347"/>
    </source>
</evidence>
<organism evidence="2 3">
    <name type="scientific">Dermatophagoides farinae</name>
    <name type="common">American house dust mite</name>
    <dbReference type="NCBI Taxonomy" id="6954"/>
    <lineage>
        <taxon>Eukaryota</taxon>
        <taxon>Metazoa</taxon>
        <taxon>Ecdysozoa</taxon>
        <taxon>Arthropoda</taxon>
        <taxon>Chelicerata</taxon>
        <taxon>Arachnida</taxon>
        <taxon>Acari</taxon>
        <taxon>Acariformes</taxon>
        <taxon>Sarcoptiformes</taxon>
        <taxon>Astigmata</taxon>
        <taxon>Psoroptidia</taxon>
        <taxon>Analgoidea</taxon>
        <taxon>Pyroglyphidae</taxon>
        <taxon>Dermatophagoidinae</taxon>
        <taxon>Dermatophagoides</taxon>
    </lineage>
</organism>
<protein>
    <submittedName>
        <fullName evidence="2">Uncharacterized protein</fullName>
    </submittedName>
</protein>
<evidence type="ECO:0000313" key="2">
    <source>
        <dbReference type="EMBL" id="KAH9527530.1"/>
    </source>
</evidence>
<feature type="compositionally biased region" description="Low complexity" evidence="1">
    <location>
        <begin position="102"/>
        <end position="122"/>
    </location>
</feature>